<dbReference type="InterPro" id="IPR036278">
    <property type="entry name" value="Sialidase_sf"/>
</dbReference>
<sequence length="397" mass="45981">MTLKFVAERPVTIHSVRYDTRWFPFVFKHTDESLLLYIENGYDAHFSPCFRLRSIDNGKTWEGITANIPRTSVAHSFKDGELLEIDTYGVLYSKEKYTYLLYGAWSYPGKPNSEIKKDIIKVYTTSSRPINLDVFLKHSAYPTYPWWDLFNFATGKKEAETSDVFLGGANFTGIIELENGTLLALGYWYPVEPSECFKCITMCLESIDRGKTWFEKSIVARDLDMPEGYNEASLVQLKNKDLYAVIRTGNYLYHTWSGDLGKTWKKPEQVELIDSDIKPRMVWPVCKIIDNGMLAMVYGRPGKHIIFDPSGTGKNWQGHFDLQKWEIETQEIMGVPENLRLRGDTNKCIRYWDSGDYLGLVHIGKQELLVFYDVQNFIENWNAYPISGVRMVKVYLK</sequence>
<evidence type="ECO:0000313" key="1">
    <source>
        <dbReference type="EMBL" id="OQB73371.1"/>
    </source>
</evidence>
<dbReference type="EMBL" id="MWDQ01000083">
    <property type="protein sequence ID" value="OQB73371.1"/>
    <property type="molecule type" value="Genomic_DNA"/>
</dbReference>
<evidence type="ECO:0008006" key="2">
    <source>
        <dbReference type="Google" id="ProtNLM"/>
    </source>
</evidence>
<proteinExistence type="predicted"/>
<gene>
    <name evidence="1" type="ORF">BWX89_01000</name>
</gene>
<protein>
    <recommendedName>
        <fullName evidence="2">Sialidase domain-containing protein</fullName>
    </recommendedName>
</protein>
<name>A0A1V6C932_UNCT6</name>
<comment type="caution">
    <text evidence="1">The sequence shown here is derived from an EMBL/GenBank/DDBJ whole genome shotgun (WGS) entry which is preliminary data.</text>
</comment>
<dbReference type="Proteomes" id="UP000485562">
    <property type="component" value="Unassembled WGS sequence"/>
</dbReference>
<reference evidence="1" key="1">
    <citation type="submission" date="2017-02" db="EMBL/GenBank/DDBJ databases">
        <title>Delving into the versatile metabolic prowess of the omnipresent phylum Bacteroidetes.</title>
        <authorList>
            <person name="Nobu M.K."/>
            <person name="Mei R."/>
            <person name="Narihiro T."/>
            <person name="Kuroda K."/>
            <person name="Liu W.-T."/>
        </authorList>
    </citation>
    <scope>NUCLEOTIDE SEQUENCE</scope>
    <source>
        <strain evidence="1">ADurb.Bin131</strain>
    </source>
</reference>
<accession>A0A1V6C932</accession>
<dbReference type="CDD" id="cd15482">
    <property type="entry name" value="Sialidase_non-viral"/>
    <property type="match status" value="1"/>
</dbReference>
<dbReference type="SUPFAM" id="SSF50939">
    <property type="entry name" value="Sialidases"/>
    <property type="match status" value="1"/>
</dbReference>
<dbReference type="Gene3D" id="2.120.10.10">
    <property type="match status" value="1"/>
</dbReference>
<organism evidence="1">
    <name type="scientific">candidate division TA06 bacterium ADurb.Bin131</name>
    <dbReference type="NCBI Taxonomy" id="1852827"/>
    <lineage>
        <taxon>Bacteria</taxon>
        <taxon>Bacteria division TA06</taxon>
    </lineage>
</organism>
<dbReference type="AlphaFoldDB" id="A0A1V6C932"/>